<comment type="caution">
    <text evidence="1">The sequence shown here is derived from an EMBL/GenBank/DDBJ whole genome shotgun (WGS) entry which is preliminary data.</text>
</comment>
<name>A0ABU3UMV9_9ACTN</name>
<keyword evidence="2" id="KW-1185">Reference proteome</keyword>
<gene>
    <name evidence="1" type="ORF">PU648_23315</name>
</gene>
<dbReference type="Proteomes" id="UP001257627">
    <property type="component" value="Unassembled WGS sequence"/>
</dbReference>
<protein>
    <submittedName>
        <fullName evidence="1">Uncharacterized protein</fullName>
    </submittedName>
</protein>
<organism evidence="1 2">
    <name type="scientific">Streptomyces mirabilis</name>
    <dbReference type="NCBI Taxonomy" id="68239"/>
    <lineage>
        <taxon>Bacteria</taxon>
        <taxon>Bacillati</taxon>
        <taxon>Actinomycetota</taxon>
        <taxon>Actinomycetes</taxon>
        <taxon>Kitasatosporales</taxon>
        <taxon>Streptomycetaceae</taxon>
        <taxon>Streptomyces</taxon>
    </lineage>
</organism>
<evidence type="ECO:0000313" key="1">
    <source>
        <dbReference type="EMBL" id="MDU8995234.1"/>
    </source>
</evidence>
<proteinExistence type="predicted"/>
<dbReference type="EMBL" id="JARAKF010000001">
    <property type="protein sequence ID" value="MDU8995234.1"/>
    <property type="molecule type" value="Genomic_DNA"/>
</dbReference>
<sequence length="165" mass="17092">MGLSSPSSCVADREYVWPSFRICAAASWRTFSLSAASAASSLVDLLLTAAASGSLWAARAASRLAWALLVSRGMDACAVAIAPEASPSHFAAPSLKSPRRRAELARSPLHVRNASAPSPFHSTYCGRTLSSSAILRISLAAAISRSAAPCTVPAFAWSSHASICS</sequence>
<evidence type="ECO:0000313" key="2">
    <source>
        <dbReference type="Proteomes" id="UP001257627"/>
    </source>
</evidence>
<reference evidence="1 2" key="1">
    <citation type="submission" date="2023-02" db="EMBL/GenBank/DDBJ databases">
        <authorList>
            <person name="Maleckis M."/>
        </authorList>
    </citation>
    <scope>NUCLEOTIDE SEQUENCE [LARGE SCALE GENOMIC DNA]</scope>
    <source>
        <strain evidence="1 2">P8-A2</strain>
    </source>
</reference>
<dbReference type="RefSeq" id="WP_164405980.1">
    <property type="nucleotide sequence ID" value="NZ_JARAKF010000001.1"/>
</dbReference>
<accession>A0ABU3UMV9</accession>